<comment type="subcellular location">
    <subcellularLocation>
        <location evidence="1">Cell membrane</location>
        <topology evidence="1">Peripheral membrane protein</topology>
    </subcellularLocation>
</comment>
<keyword evidence="4" id="KW-1003">Cell membrane</keyword>
<keyword evidence="6 10" id="KW-0067">ATP-binding</keyword>
<dbReference type="SMART" id="SM00382">
    <property type="entry name" value="AAA"/>
    <property type="match status" value="1"/>
</dbReference>
<sequence>MSHIHIELKDVSFAYEKGQTVLSHITMEAGEHNSIGLIGANGMGKSTLLRLLVGLNLNYEGSISIEGIPVNQRMLARVREKIGYVFQDSDNQLFMPTVYDELAFAPRNYGFLQEEVEYRVNRALEMTESVHLKDRQIYKLSGGEKKLISIASVLTVTPDIILMDEPSIALDPKNRRNLIRILNQFEHLKIIASHDLDMILETCNRVILLDGGRIVCDGKTKDILYDKKLLEEHNLELPLSIAKDK</sequence>
<dbReference type="OrthoDB" id="9784332at2"/>
<dbReference type="PANTHER" id="PTHR43553">
    <property type="entry name" value="HEAVY METAL TRANSPORTER"/>
    <property type="match status" value="1"/>
</dbReference>
<dbReference type="GO" id="GO:0016887">
    <property type="term" value="F:ATP hydrolysis activity"/>
    <property type="evidence" value="ECO:0007669"/>
    <property type="project" value="InterPro"/>
</dbReference>
<dbReference type="InterPro" id="IPR050095">
    <property type="entry name" value="ECF_ABC_transporter_ATP-bd"/>
</dbReference>
<keyword evidence="7" id="KW-1278">Translocase</keyword>
<organism evidence="10 11">
    <name type="scientific">Clostridium kluyveri</name>
    <dbReference type="NCBI Taxonomy" id="1534"/>
    <lineage>
        <taxon>Bacteria</taxon>
        <taxon>Bacillati</taxon>
        <taxon>Bacillota</taxon>
        <taxon>Clostridia</taxon>
        <taxon>Eubacteriales</taxon>
        <taxon>Clostridiaceae</taxon>
        <taxon>Clostridium</taxon>
    </lineage>
</organism>
<dbReference type="Gene3D" id="3.40.50.300">
    <property type="entry name" value="P-loop containing nucleotide triphosphate hydrolases"/>
    <property type="match status" value="1"/>
</dbReference>
<keyword evidence="8" id="KW-0472">Membrane</keyword>
<protein>
    <submittedName>
        <fullName evidence="10">Cobalt ABC transporter ATP-binding protein</fullName>
    </submittedName>
</protein>
<evidence type="ECO:0000256" key="5">
    <source>
        <dbReference type="ARBA" id="ARBA00022741"/>
    </source>
</evidence>
<keyword evidence="3" id="KW-0813">Transport</keyword>
<evidence type="ECO:0000313" key="10">
    <source>
        <dbReference type="EMBL" id="APM38200.1"/>
    </source>
</evidence>
<proteinExistence type="inferred from homology"/>
<evidence type="ECO:0000256" key="8">
    <source>
        <dbReference type="ARBA" id="ARBA00023136"/>
    </source>
</evidence>
<evidence type="ECO:0000256" key="3">
    <source>
        <dbReference type="ARBA" id="ARBA00022448"/>
    </source>
</evidence>
<evidence type="ECO:0000259" key="9">
    <source>
        <dbReference type="PROSITE" id="PS50893"/>
    </source>
</evidence>
<dbReference type="AlphaFoldDB" id="A0A1L5F5T6"/>
<dbReference type="PANTHER" id="PTHR43553:SF24">
    <property type="entry name" value="ENERGY-COUPLING FACTOR TRANSPORTER ATP-BINDING PROTEIN ECFA1"/>
    <property type="match status" value="1"/>
</dbReference>
<evidence type="ECO:0000256" key="6">
    <source>
        <dbReference type="ARBA" id="ARBA00022840"/>
    </source>
</evidence>
<dbReference type="InterPro" id="IPR015856">
    <property type="entry name" value="ABC_transpr_CbiO/EcfA_su"/>
</dbReference>
<dbReference type="CDD" id="cd03225">
    <property type="entry name" value="ABC_cobalt_CbiO_domain1"/>
    <property type="match status" value="1"/>
</dbReference>
<keyword evidence="5" id="KW-0547">Nucleotide-binding</keyword>
<comment type="similarity">
    <text evidence="2">Belongs to the ABC transporter superfamily.</text>
</comment>
<dbReference type="GO" id="GO:0043190">
    <property type="term" value="C:ATP-binding cassette (ABC) transporter complex"/>
    <property type="evidence" value="ECO:0007669"/>
    <property type="project" value="TreeGrafter"/>
</dbReference>
<dbReference type="PROSITE" id="PS00211">
    <property type="entry name" value="ABC_TRANSPORTER_1"/>
    <property type="match status" value="1"/>
</dbReference>
<accession>A0A1L5F5T6</accession>
<evidence type="ECO:0000313" key="11">
    <source>
        <dbReference type="Proteomes" id="UP000184604"/>
    </source>
</evidence>
<evidence type="ECO:0000256" key="2">
    <source>
        <dbReference type="ARBA" id="ARBA00005417"/>
    </source>
</evidence>
<dbReference type="InterPro" id="IPR027417">
    <property type="entry name" value="P-loop_NTPase"/>
</dbReference>
<name>A0A1L5F5T6_CLOKL</name>
<dbReference type="InterPro" id="IPR017871">
    <property type="entry name" value="ABC_transporter-like_CS"/>
</dbReference>
<dbReference type="Proteomes" id="UP000184604">
    <property type="component" value="Chromosome"/>
</dbReference>
<dbReference type="EMBL" id="CP018335">
    <property type="protein sequence ID" value="APM38200.1"/>
    <property type="molecule type" value="Genomic_DNA"/>
</dbReference>
<dbReference type="RefSeq" id="WP_073537883.1">
    <property type="nucleotide sequence ID" value="NZ_CP018335.1"/>
</dbReference>
<evidence type="ECO:0000256" key="4">
    <source>
        <dbReference type="ARBA" id="ARBA00022475"/>
    </source>
</evidence>
<dbReference type="InterPro" id="IPR003593">
    <property type="entry name" value="AAA+_ATPase"/>
</dbReference>
<dbReference type="InterPro" id="IPR003439">
    <property type="entry name" value="ABC_transporter-like_ATP-bd"/>
</dbReference>
<dbReference type="GO" id="GO:0005524">
    <property type="term" value="F:ATP binding"/>
    <property type="evidence" value="ECO:0007669"/>
    <property type="project" value="UniProtKB-KW"/>
</dbReference>
<evidence type="ECO:0000256" key="7">
    <source>
        <dbReference type="ARBA" id="ARBA00022967"/>
    </source>
</evidence>
<evidence type="ECO:0000256" key="1">
    <source>
        <dbReference type="ARBA" id="ARBA00004202"/>
    </source>
</evidence>
<dbReference type="GO" id="GO:0042626">
    <property type="term" value="F:ATPase-coupled transmembrane transporter activity"/>
    <property type="evidence" value="ECO:0007669"/>
    <property type="project" value="TreeGrafter"/>
</dbReference>
<dbReference type="SUPFAM" id="SSF52540">
    <property type="entry name" value="P-loop containing nucleoside triphosphate hydrolases"/>
    <property type="match status" value="1"/>
</dbReference>
<dbReference type="PROSITE" id="PS50893">
    <property type="entry name" value="ABC_TRANSPORTER_2"/>
    <property type="match status" value="1"/>
</dbReference>
<feature type="domain" description="ABC transporter" evidence="9">
    <location>
        <begin position="6"/>
        <end position="236"/>
    </location>
</feature>
<dbReference type="Pfam" id="PF00005">
    <property type="entry name" value="ABC_tran"/>
    <property type="match status" value="1"/>
</dbReference>
<reference evidence="10 11" key="1">
    <citation type="submission" date="2016-12" db="EMBL/GenBank/DDBJ databases">
        <title>Complete genome sequence of Clostridium kluyveri JZZ isolated from the pit mud of a Chinese flavor liquor-making factory.</title>
        <authorList>
            <person name="Wang Y."/>
        </authorList>
    </citation>
    <scope>NUCLEOTIDE SEQUENCE [LARGE SCALE GENOMIC DNA]</scope>
    <source>
        <strain evidence="10 11">JZZ</strain>
    </source>
</reference>
<dbReference type="FunFam" id="3.40.50.300:FF:000224">
    <property type="entry name" value="Energy-coupling factor transporter ATP-binding protein EcfA"/>
    <property type="match status" value="1"/>
</dbReference>
<gene>
    <name evidence="10" type="ORF">BS101_05315</name>
</gene>